<evidence type="ECO:0000313" key="1">
    <source>
        <dbReference type="EMBL" id="MCP9612677.1"/>
    </source>
</evidence>
<proteinExistence type="predicted"/>
<reference evidence="1 2" key="1">
    <citation type="submission" date="2022-07" db="EMBL/GenBank/DDBJ databases">
        <title>Fecal culturing of patients with breast cancer.</title>
        <authorList>
            <person name="Teng N.M.Y."/>
            <person name="Kiu R."/>
            <person name="Evans R."/>
            <person name="Baker D.J."/>
            <person name="Zenner C."/>
            <person name="Robinson S.D."/>
            <person name="Hall L.J."/>
        </authorList>
    </citation>
    <scope>NUCLEOTIDE SEQUENCE [LARGE SCALE GENOMIC DNA]</scope>
    <source>
        <strain evidence="1 2">LH1063</strain>
    </source>
</reference>
<evidence type="ECO:0000313" key="2">
    <source>
        <dbReference type="Proteomes" id="UP001205603"/>
    </source>
</evidence>
<dbReference type="Proteomes" id="UP001205603">
    <property type="component" value="Unassembled WGS sequence"/>
</dbReference>
<sequence>MEEILYVVPASNKADGSGVDLLAPFYEEQSILDIICHTLQNTGLGKTMIATSCEKTDDAIADFARSHNLLLYRGEEPTGASLLAAAIRESKCTYVVRVNPASPYLSGVQLRKLIKFDSLRNYDYIGFKVKNRPATETGLPLWAECISVETIQKVSDCLDNTFHWTRCIYNHPDRFSIAWLRVDESVDGHEDLKLSVDKPGDFENNAKFYTLIRDNCSEVAVRNIMRYIDAHPECIDKDKNIVCP</sequence>
<comment type="caution">
    <text evidence="1">The sequence shown here is derived from an EMBL/GenBank/DDBJ whole genome shotgun (WGS) entry which is preliminary data.</text>
</comment>
<dbReference type="SUPFAM" id="SSF53448">
    <property type="entry name" value="Nucleotide-diphospho-sugar transferases"/>
    <property type="match status" value="1"/>
</dbReference>
<name>A0ABT1MJ75_9BACT</name>
<dbReference type="EMBL" id="JANDHW010000012">
    <property type="protein sequence ID" value="MCP9612677.1"/>
    <property type="molecule type" value="Genomic_DNA"/>
</dbReference>
<gene>
    <name evidence="1" type="ORF">NMU02_11300</name>
</gene>
<dbReference type="InterPro" id="IPR029044">
    <property type="entry name" value="Nucleotide-diphossugar_trans"/>
</dbReference>
<dbReference type="RefSeq" id="WP_255028021.1">
    <property type="nucleotide sequence ID" value="NZ_JANDHW010000012.1"/>
</dbReference>
<organism evidence="1 2">
    <name type="scientific">Coprobacter tertius</name>
    <dbReference type="NCBI Taxonomy" id="2944915"/>
    <lineage>
        <taxon>Bacteria</taxon>
        <taxon>Pseudomonadati</taxon>
        <taxon>Bacteroidota</taxon>
        <taxon>Bacteroidia</taxon>
        <taxon>Bacteroidales</taxon>
        <taxon>Barnesiellaceae</taxon>
        <taxon>Coprobacter</taxon>
    </lineage>
</organism>
<protein>
    <submittedName>
        <fullName evidence="1">Uncharacterized protein</fullName>
    </submittedName>
</protein>
<accession>A0ABT1MJ75</accession>
<dbReference type="Gene3D" id="3.90.550.10">
    <property type="entry name" value="Spore Coat Polysaccharide Biosynthesis Protein SpsA, Chain A"/>
    <property type="match status" value="1"/>
</dbReference>
<keyword evidence="2" id="KW-1185">Reference proteome</keyword>